<dbReference type="InterPro" id="IPR053147">
    <property type="entry name" value="Hsp_HslJ-like"/>
</dbReference>
<name>A0A4P7W2U1_9BACT</name>
<evidence type="ECO:0000313" key="3">
    <source>
        <dbReference type="Proteomes" id="UP000297149"/>
    </source>
</evidence>
<dbReference type="InterPro" id="IPR038670">
    <property type="entry name" value="HslJ-like_sf"/>
</dbReference>
<evidence type="ECO:0000259" key="1">
    <source>
        <dbReference type="Pfam" id="PF03724"/>
    </source>
</evidence>
<dbReference type="Proteomes" id="UP000297149">
    <property type="component" value="Chromosome"/>
</dbReference>
<feature type="domain" description="DUF306" evidence="1">
    <location>
        <begin position="177"/>
        <end position="282"/>
    </location>
</feature>
<reference evidence="3" key="1">
    <citation type="submission" date="2019-02" db="EMBL/GenBank/DDBJ databases">
        <title>Isolation and identification of novel species under the genus Muribaculum.</title>
        <authorList>
            <person name="Miyake S."/>
            <person name="Ding Y."/>
            <person name="Low A."/>
            <person name="Soh M."/>
            <person name="Seedorf H."/>
        </authorList>
    </citation>
    <scope>NUCLEOTIDE SEQUENCE [LARGE SCALE GENOMIC DNA]</scope>
    <source>
        <strain evidence="3">H5</strain>
    </source>
</reference>
<proteinExistence type="predicted"/>
<keyword evidence="3" id="KW-1185">Reference proteome</keyword>
<dbReference type="EMBL" id="CP039396">
    <property type="protein sequence ID" value="QCD42289.1"/>
    <property type="molecule type" value="Genomic_DNA"/>
</dbReference>
<dbReference type="AlphaFoldDB" id="A0A4P7W2U1"/>
<dbReference type="InterPro" id="IPR005184">
    <property type="entry name" value="DUF306_Meta_HslJ"/>
</dbReference>
<gene>
    <name evidence="2" type="ORF">E7747_08350</name>
</gene>
<dbReference type="PROSITE" id="PS51257">
    <property type="entry name" value="PROKAR_LIPOPROTEIN"/>
    <property type="match status" value="1"/>
</dbReference>
<evidence type="ECO:0000313" key="2">
    <source>
        <dbReference type="EMBL" id="QCD42289.1"/>
    </source>
</evidence>
<dbReference type="RefSeq" id="WP_123615128.1">
    <property type="nucleotide sequence ID" value="NZ_CAXHQF010000029.1"/>
</dbReference>
<organism evidence="2 3">
    <name type="scientific">Duncaniella dubosii</name>
    <dbReference type="NCBI Taxonomy" id="2518971"/>
    <lineage>
        <taxon>Bacteria</taxon>
        <taxon>Pseudomonadati</taxon>
        <taxon>Bacteroidota</taxon>
        <taxon>Bacteroidia</taxon>
        <taxon>Bacteroidales</taxon>
        <taxon>Muribaculaceae</taxon>
        <taxon>Duncaniella</taxon>
    </lineage>
</organism>
<accession>A0A4P7W2U1</accession>
<sequence length="294" mass="30883">MKFVSLFASALAVTALVSGCGIVKKSGVTASDSNSTVKTTPVISNISSYDEAQIAPLLGSWAVTAINGQKVVINGDNHPQITFEAIPDAKTAIMVIAFNGCNYLNGSWIVQGSKLEPNGEFLSSLKACNDAPYEAAMTKAINDVKSYSVVDANTVVLNSSTGNTVMTLRKRNLSFLNGAWQVTTIQGTPVPANTAIKVVIDIDECKIHGNAGCNILNGAIVVKLDKGDGIEFKDLATTRMTCPAIATEQAFILALEQVDTCVEGASSDQAIMKGANGQPLLTLIRISPDQVGEE</sequence>
<dbReference type="Pfam" id="PF03724">
    <property type="entry name" value="META"/>
    <property type="match status" value="2"/>
</dbReference>
<dbReference type="PANTHER" id="PTHR35535">
    <property type="entry name" value="HEAT SHOCK PROTEIN HSLJ"/>
    <property type="match status" value="1"/>
</dbReference>
<dbReference type="Gene3D" id="2.40.128.270">
    <property type="match status" value="2"/>
</dbReference>
<protein>
    <submittedName>
        <fullName evidence="2">META domain-containing protein</fullName>
    </submittedName>
</protein>
<dbReference type="KEGG" id="ddb:E7747_08350"/>
<feature type="domain" description="DUF306" evidence="1">
    <location>
        <begin position="59"/>
        <end position="168"/>
    </location>
</feature>
<dbReference type="PANTHER" id="PTHR35535:SF1">
    <property type="entry name" value="HEAT SHOCK PROTEIN HSLJ"/>
    <property type="match status" value="1"/>
</dbReference>